<dbReference type="WormBase" id="ZK177.12">
    <property type="protein sequence ID" value="CE52695"/>
    <property type="gene ID" value="WBGene00303359"/>
</dbReference>
<dbReference type="EMBL" id="BX284602">
    <property type="protein sequence ID" value="VAY52110.1"/>
    <property type="molecule type" value="Genomic_DNA"/>
</dbReference>
<gene>
    <name evidence="1" type="ORF">CELE_ZK177.12</name>
    <name evidence="1 3" type="ORF">ZK177.12</name>
</gene>
<protein>
    <submittedName>
        <fullName evidence="1">NDK domain-containing protein</fullName>
    </submittedName>
</protein>
<dbReference type="InParanoid" id="A0A3B1E9Z0"/>
<proteinExistence type="predicted"/>
<evidence type="ECO:0000313" key="3">
    <source>
        <dbReference type="WormBase" id="ZK177.12"/>
    </source>
</evidence>
<evidence type="ECO:0000313" key="1">
    <source>
        <dbReference type="EMBL" id="VAY52110.1"/>
    </source>
</evidence>
<accession>A0A3B1E9Z0</accession>
<dbReference type="AGR" id="WB:WBGene00303359"/>
<dbReference type="Proteomes" id="UP000001940">
    <property type="component" value="Chromosome II"/>
</dbReference>
<reference evidence="1 2" key="1">
    <citation type="journal article" date="1998" name="Science">
        <title>Genome sequence of the nematode C. elegans: a platform for investigating biology.</title>
        <authorList>
            <consortium name="The C. elegans sequencing consortium"/>
            <person name="Sulson J.E."/>
            <person name="Waterston R."/>
        </authorList>
    </citation>
    <scope>NUCLEOTIDE SEQUENCE [LARGE SCALE GENOMIC DNA]</scope>
    <source>
        <strain evidence="1 2">Bristol N2</strain>
    </source>
</reference>
<dbReference type="AlphaFoldDB" id="A0A3B1E9Z0"/>
<organism evidence="1 2">
    <name type="scientific">Caenorhabditis elegans</name>
    <dbReference type="NCBI Taxonomy" id="6239"/>
    <lineage>
        <taxon>Eukaryota</taxon>
        <taxon>Metazoa</taxon>
        <taxon>Ecdysozoa</taxon>
        <taxon>Nematoda</taxon>
        <taxon>Chromadorea</taxon>
        <taxon>Rhabditida</taxon>
        <taxon>Rhabditina</taxon>
        <taxon>Rhabditomorpha</taxon>
        <taxon>Rhabditoidea</taxon>
        <taxon>Rhabditidae</taxon>
        <taxon>Peloderinae</taxon>
        <taxon>Caenorhabditis</taxon>
    </lineage>
</organism>
<evidence type="ECO:0000313" key="2">
    <source>
        <dbReference type="Proteomes" id="UP000001940"/>
    </source>
</evidence>
<name>A0A3B1E9Z0_CAEEL</name>
<dbReference type="SMR" id="A0A3B1E9Z0"/>
<sequence>MSGAKCLLSIIPEVGSELIRQITNRMDLKYSWSGWN</sequence>
<keyword evidence="2" id="KW-1185">Reference proteome</keyword>